<dbReference type="RefSeq" id="WP_147277494.1">
    <property type="nucleotide sequence ID" value="NZ_LR699115.1"/>
</dbReference>
<dbReference type="Proteomes" id="UP000254720">
    <property type="component" value="Unassembled WGS sequence"/>
</dbReference>
<evidence type="ECO:0000313" key="5">
    <source>
        <dbReference type="Proteomes" id="UP000254720"/>
    </source>
</evidence>
<keyword evidence="4" id="KW-0689">Ribosomal protein</keyword>
<dbReference type="EMBL" id="QQAX01000016">
    <property type="protein sequence ID" value="RDI42079.1"/>
    <property type="molecule type" value="Genomic_DNA"/>
</dbReference>
<dbReference type="Pfam" id="PF00583">
    <property type="entry name" value="Acetyltransf_1"/>
    <property type="match status" value="1"/>
</dbReference>
<feature type="domain" description="N-acetyltransferase" evidence="3">
    <location>
        <begin position="5"/>
        <end position="172"/>
    </location>
</feature>
<dbReference type="OrthoDB" id="5292888at2"/>
<dbReference type="AlphaFoldDB" id="A0A370GG42"/>
<dbReference type="PROSITE" id="PS51186">
    <property type="entry name" value="GNAT"/>
    <property type="match status" value="1"/>
</dbReference>
<accession>A0A370GG42</accession>
<dbReference type="GO" id="GO:0016747">
    <property type="term" value="F:acyltransferase activity, transferring groups other than amino-acyl groups"/>
    <property type="evidence" value="ECO:0007669"/>
    <property type="project" value="InterPro"/>
</dbReference>
<keyword evidence="1" id="KW-0808">Transferase</keyword>
<dbReference type="CDD" id="cd04301">
    <property type="entry name" value="NAT_SF"/>
    <property type="match status" value="1"/>
</dbReference>
<dbReference type="GO" id="GO:0005840">
    <property type="term" value="C:ribosome"/>
    <property type="evidence" value="ECO:0007669"/>
    <property type="project" value="UniProtKB-KW"/>
</dbReference>
<dbReference type="PANTHER" id="PTHR43420:SF12">
    <property type="entry name" value="N-ACETYLTRANSFERASE DOMAIN-CONTAINING PROTEIN"/>
    <property type="match status" value="1"/>
</dbReference>
<keyword evidence="4" id="KW-0687">Ribonucleoprotein</keyword>
<evidence type="ECO:0000256" key="1">
    <source>
        <dbReference type="ARBA" id="ARBA00022679"/>
    </source>
</evidence>
<protein>
    <submittedName>
        <fullName evidence="4">Ribosomal protein S18 acetylase RimI-like enzyme</fullName>
    </submittedName>
</protein>
<sequence>MMPKPIIRKASVEDAGLIADLHIRGWQGAYHHLIPAEKLARLALREWVDEWQKRLENPQTFVYLIEISDVSIGFVAFGSDRDEVDVRLRQGEIYAIYLHPDWKAKGYGTLLCQAACDRLQQDGFNLVVLWVLEANYSARRFYEILGFQRAVSVKQVVLLDVPLQEIQYQKEL</sequence>
<gene>
    <name evidence="4" type="ORF">C8D86_11633</name>
</gene>
<keyword evidence="5" id="KW-1185">Reference proteome</keyword>
<dbReference type="InterPro" id="IPR000182">
    <property type="entry name" value="GNAT_dom"/>
</dbReference>
<reference evidence="4 5" key="1">
    <citation type="submission" date="2018-07" db="EMBL/GenBank/DDBJ databases">
        <title>Genomic Encyclopedia of Type Strains, Phase IV (KMG-IV): sequencing the most valuable type-strain genomes for metagenomic binning, comparative biology and taxonomic classification.</title>
        <authorList>
            <person name="Goeker M."/>
        </authorList>
    </citation>
    <scope>NUCLEOTIDE SEQUENCE [LARGE SCALE GENOMIC DNA]</scope>
    <source>
        <strain evidence="4 5">DSM 16500</strain>
    </source>
</reference>
<proteinExistence type="predicted"/>
<dbReference type="PANTHER" id="PTHR43420">
    <property type="entry name" value="ACETYLTRANSFERASE"/>
    <property type="match status" value="1"/>
</dbReference>
<evidence type="ECO:0000259" key="3">
    <source>
        <dbReference type="PROSITE" id="PS51186"/>
    </source>
</evidence>
<dbReference type="InterPro" id="IPR050680">
    <property type="entry name" value="YpeA/RimI_acetyltransf"/>
</dbReference>
<dbReference type="InterPro" id="IPR016181">
    <property type="entry name" value="Acyl_CoA_acyltransferase"/>
</dbReference>
<keyword evidence="2" id="KW-0012">Acyltransferase</keyword>
<organism evidence="4 5">
    <name type="scientific">Aquicella lusitana</name>
    <dbReference type="NCBI Taxonomy" id="254246"/>
    <lineage>
        <taxon>Bacteria</taxon>
        <taxon>Pseudomonadati</taxon>
        <taxon>Pseudomonadota</taxon>
        <taxon>Gammaproteobacteria</taxon>
        <taxon>Legionellales</taxon>
        <taxon>Coxiellaceae</taxon>
        <taxon>Aquicella</taxon>
    </lineage>
</organism>
<evidence type="ECO:0000256" key="2">
    <source>
        <dbReference type="ARBA" id="ARBA00023315"/>
    </source>
</evidence>
<dbReference type="SUPFAM" id="SSF55729">
    <property type="entry name" value="Acyl-CoA N-acyltransferases (Nat)"/>
    <property type="match status" value="1"/>
</dbReference>
<dbReference type="Gene3D" id="3.40.630.30">
    <property type="match status" value="1"/>
</dbReference>
<comment type="caution">
    <text evidence="4">The sequence shown here is derived from an EMBL/GenBank/DDBJ whole genome shotgun (WGS) entry which is preliminary data.</text>
</comment>
<evidence type="ECO:0000313" key="4">
    <source>
        <dbReference type="EMBL" id="RDI42079.1"/>
    </source>
</evidence>
<name>A0A370GG42_9COXI</name>